<dbReference type="InterPro" id="IPR006016">
    <property type="entry name" value="UspA"/>
</dbReference>
<comment type="similarity">
    <text evidence="1">Belongs to the universal stress protein A family.</text>
</comment>
<dbReference type="SUPFAM" id="SSF52402">
    <property type="entry name" value="Adenine nucleotide alpha hydrolases-like"/>
    <property type="match status" value="2"/>
</dbReference>
<protein>
    <submittedName>
        <fullName evidence="3">Universal stress protein</fullName>
    </submittedName>
</protein>
<accession>A0ABW3NRF8</accession>
<evidence type="ECO:0000313" key="3">
    <source>
        <dbReference type="EMBL" id="MFD1094956.1"/>
    </source>
</evidence>
<dbReference type="Proteomes" id="UP001597131">
    <property type="component" value="Unassembled WGS sequence"/>
</dbReference>
<dbReference type="RefSeq" id="WP_380743271.1">
    <property type="nucleotide sequence ID" value="NZ_JBHTLI010000001.1"/>
</dbReference>
<gene>
    <name evidence="3" type="ORF">ACFQ3Q_04275</name>
</gene>
<evidence type="ECO:0000313" key="4">
    <source>
        <dbReference type="Proteomes" id="UP001597131"/>
    </source>
</evidence>
<feature type="domain" description="UspA" evidence="2">
    <location>
        <begin position="150"/>
        <end position="270"/>
    </location>
</feature>
<proteinExistence type="inferred from homology"/>
<name>A0ABW3NRF8_9FLAO</name>
<reference evidence="4" key="1">
    <citation type="journal article" date="2019" name="Int. J. Syst. Evol. Microbiol.">
        <title>The Global Catalogue of Microorganisms (GCM) 10K type strain sequencing project: providing services to taxonomists for standard genome sequencing and annotation.</title>
        <authorList>
            <consortium name="The Broad Institute Genomics Platform"/>
            <consortium name="The Broad Institute Genome Sequencing Center for Infectious Disease"/>
            <person name="Wu L."/>
            <person name="Ma J."/>
        </authorList>
    </citation>
    <scope>NUCLEOTIDE SEQUENCE [LARGE SCALE GENOMIC DNA]</scope>
    <source>
        <strain evidence="4">CCUG 64793</strain>
    </source>
</reference>
<dbReference type="Pfam" id="PF00582">
    <property type="entry name" value="Usp"/>
    <property type="match status" value="2"/>
</dbReference>
<dbReference type="Gene3D" id="3.40.50.12370">
    <property type="match status" value="1"/>
</dbReference>
<dbReference type="PRINTS" id="PR01438">
    <property type="entry name" value="UNVRSLSTRESS"/>
</dbReference>
<sequence length="278" mass="31020">MKNILIPTDFSQCARHATNYGLELAKKLKSQVTFLHLVPTPVDWDKLPLEKENLYPETKAAIGEVKDSLLKLERQAEKTGVEASSNLIYNRGLDNIQSFIKKDNYDLVIMGTHGVHGFQKLIGSNTQRLIKTSPVPVLAVKTDDKSEVPKKIVIASDFSQKSLSAFGKLIEIAKKLELDIQLLYVNLPYNFRESDDIDYLIDQFINHHPEASFGRNVINANNVSRGVAIYLNKAQPDIIACITHGYSGIAGLFTPGITENIMNHFNLPVLSINMNVSD</sequence>
<dbReference type="EMBL" id="JBHTLI010000001">
    <property type="protein sequence ID" value="MFD1094956.1"/>
    <property type="molecule type" value="Genomic_DNA"/>
</dbReference>
<evidence type="ECO:0000256" key="1">
    <source>
        <dbReference type="ARBA" id="ARBA00008791"/>
    </source>
</evidence>
<dbReference type="InterPro" id="IPR006015">
    <property type="entry name" value="Universal_stress_UspA"/>
</dbReference>
<organism evidence="3 4">
    <name type="scientific">Salegentibacter chungangensis</name>
    <dbReference type="NCBI Taxonomy" id="1335724"/>
    <lineage>
        <taxon>Bacteria</taxon>
        <taxon>Pseudomonadati</taxon>
        <taxon>Bacteroidota</taxon>
        <taxon>Flavobacteriia</taxon>
        <taxon>Flavobacteriales</taxon>
        <taxon>Flavobacteriaceae</taxon>
        <taxon>Salegentibacter</taxon>
    </lineage>
</organism>
<comment type="caution">
    <text evidence="3">The sequence shown here is derived from an EMBL/GenBank/DDBJ whole genome shotgun (WGS) entry which is preliminary data.</text>
</comment>
<dbReference type="PANTHER" id="PTHR46268">
    <property type="entry name" value="STRESS RESPONSE PROTEIN NHAX"/>
    <property type="match status" value="1"/>
</dbReference>
<dbReference type="PANTHER" id="PTHR46268:SF6">
    <property type="entry name" value="UNIVERSAL STRESS PROTEIN UP12"/>
    <property type="match status" value="1"/>
</dbReference>
<feature type="domain" description="UspA" evidence="2">
    <location>
        <begin position="1"/>
        <end position="141"/>
    </location>
</feature>
<evidence type="ECO:0000259" key="2">
    <source>
        <dbReference type="Pfam" id="PF00582"/>
    </source>
</evidence>
<dbReference type="CDD" id="cd00293">
    <property type="entry name" value="USP-like"/>
    <property type="match status" value="1"/>
</dbReference>
<keyword evidence="4" id="KW-1185">Reference proteome</keyword>